<proteinExistence type="predicted"/>
<dbReference type="CDD" id="cd00195">
    <property type="entry name" value="UBCc_UEV"/>
    <property type="match status" value="1"/>
</dbReference>
<organism evidence="1 2">
    <name type="scientific">Sphaeroforma arctica JP610</name>
    <dbReference type="NCBI Taxonomy" id="667725"/>
    <lineage>
        <taxon>Eukaryota</taxon>
        <taxon>Ichthyosporea</taxon>
        <taxon>Ichthyophonida</taxon>
        <taxon>Sphaeroforma</taxon>
    </lineage>
</organism>
<dbReference type="AlphaFoldDB" id="A0A0L0FMP7"/>
<dbReference type="GeneID" id="25910028"/>
<name>A0A0L0FMP7_9EUKA</name>
<protein>
    <submittedName>
        <fullName evidence="1">Uncharacterized protein</fullName>
    </submittedName>
</protein>
<dbReference type="EMBL" id="KQ242574">
    <property type="protein sequence ID" value="KNC78030.1"/>
    <property type="molecule type" value="Genomic_DNA"/>
</dbReference>
<evidence type="ECO:0000313" key="1">
    <source>
        <dbReference type="EMBL" id="KNC78030.1"/>
    </source>
</evidence>
<sequence length="81" mass="9544">MLSIHNKKKSVYSVPKYYEREVHQKEPQRGVVYFRTRIFHCNVRETGEWVTGDWRSSMSVRDLLSNLSASLRLNSASILTR</sequence>
<gene>
    <name evidence="1" type="ORF">SARC_09524</name>
</gene>
<keyword evidence="2" id="KW-1185">Reference proteome</keyword>
<dbReference type="RefSeq" id="XP_014151932.1">
    <property type="nucleotide sequence ID" value="XM_014296457.1"/>
</dbReference>
<accession>A0A0L0FMP7</accession>
<dbReference type="Proteomes" id="UP000054560">
    <property type="component" value="Unassembled WGS sequence"/>
</dbReference>
<evidence type="ECO:0000313" key="2">
    <source>
        <dbReference type="Proteomes" id="UP000054560"/>
    </source>
</evidence>
<reference evidence="1 2" key="1">
    <citation type="submission" date="2011-02" db="EMBL/GenBank/DDBJ databases">
        <title>The Genome Sequence of Sphaeroforma arctica JP610.</title>
        <authorList>
            <consortium name="The Broad Institute Genome Sequencing Platform"/>
            <person name="Russ C."/>
            <person name="Cuomo C."/>
            <person name="Young S.K."/>
            <person name="Zeng Q."/>
            <person name="Gargeya S."/>
            <person name="Alvarado L."/>
            <person name="Berlin A."/>
            <person name="Chapman S.B."/>
            <person name="Chen Z."/>
            <person name="Freedman E."/>
            <person name="Gellesch M."/>
            <person name="Goldberg J."/>
            <person name="Griggs A."/>
            <person name="Gujja S."/>
            <person name="Heilman E."/>
            <person name="Heiman D."/>
            <person name="Howarth C."/>
            <person name="Mehta T."/>
            <person name="Neiman D."/>
            <person name="Pearson M."/>
            <person name="Roberts A."/>
            <person name="Saif S."/>
            <person name="Shea T."/>
            <person name="Shenoy N."/>
            <person name="Sisk P."/>
            <person name="Stolte C."/>
            <person name="Sykes S."/>
            <person name="White J."/>
            <person name="Yandava C."/>
            <person name="Burger G."/>
            <person name="Gray M.W."/>
            <person name="Holland P.W.H."/>
            <person name="King N."/>
            <person name="Lang F.B.F."/>
            <person name="Roger A.J."/>
            <person name="Ruiz-Trillo I."/>
            <person name="Haas B."/>
            <person name="Nusbaum C."/>
            <person name="Birren B."/>
        </authorList>
    </citation>
    <scope>NUCLEOTIDE SEQUENCE [LARGE SCALE GENOMIC DNA]</scope>
    <source>
        <strain evidence="1 2">JP610</strain>
    </source>
</reference>
<dbReference type="SUPFAM" id="SSF54495">
    <property type="entry name" value="UBC-like"/>
    <property type="match status" value="1"/>
</dbReference>
<dbReference type="InterPro" id="IPR016135">
    <property type="entry name" value="UBQ-conjugating_enzyme/RWD"/>
</dbReference>